<dbReference type="InterPro" id="IPR026906">
    <property type="entry name" value="LRR_5"/>
</dbReference>
<keyword evidence="2" id="KW-0732">Signal</keyword>
<dbReference type="Gene3D" id="3.80.10.10">
    <property type="entry name" value="Ribonuclease Inhibitor"/>
    <property type="match status" value="1"/>
</dbReference>
<feature type="coiled-coil region" evidence="1">
    <location>
        <begin position="249"/>
        <end position="292"/>
    </location>
</feature>
<dbReference type="InterPro" id="IPR032675">
    <property type="entry name" value="LRR_dom_sf"/>
</dbReference>
<evidence type="ECO:0000313" key="4">
    <source>
        <dbReference type="Proteomes" id="UP000267246"/>
    </source>
</evidence>
<organism evidence="3 4">
    <name type="scientific">Metamycoplasma subdolum</name>
    <dbReference type="NCBI Taxonomy" id="92407"/>
    <lineage>
        <taxon>Bacteria</taxon>
        <taxon>Bacillati</taxon>
        <taxon>Mycoplasmatota</taxon>
        <taxon>Mycoplasmoidales</taxon>
        <taxon>Metamycoplasmataceae</taxon>
        <taxon>Metamycoplasma</taxon>
    </lineage>
</organism>
<comment type="caution">
    <text evidence="3">The sequence shown here is derived from an EMBL/GenBank/DDBJ whole genome shotgun (WGS) entry which is preliminary data.</text>
</comment>
<name>A0A3M0A1D9_9BACT</name>
<feature type="signal peptide" evidence="2">
    <location>
        <begin position="1"/>
        <end position="20"/>
    </location>
</feature>
<dbReference type="AlphaFoldDB" id="A0A3M0A1D9"/>
<proteinExistence type="predicted"/>
<evidence type="ECO:0000256" key="2">
    <source>
        <dbReference type="SAM" id="SignalP"/>
    </source>
</evidence>
<feature type="coiled-coil region" evidence="1">
    <location>
        <begin position="164"/>
        <end position="200"/>
    </location>
</feature>
<dbReference type="RefSeq" id="WP_121940517.1">
    <property type="nucleotide sequence ID" value="NZ_CP137846.1"/>
</dbReference>
<dbReference type="EMBL" id="REFI01000005">
    <property type="protein sequence ID" value="RMA78971.1"/>
    <property type="molecule type" value="Genomic_DNA"/>
</dbReference>
<dbReference type="Pfam" id="PF13306">
    <property type="entry name" value="LRR_5"/>
    <property type="match status" value="1"/>
</dbReference>
<dbReference type="Proteomes" id="UP000267246">
    <property type="component" value="Unassembled WGS sequence"/>
</dbReference>
<accession>A0A3M0A1D9</accession>
<feature type="chain" id="PRO_5018077776" evidence="2">
    <location>
        <begin position="21"/>
        <end position="796"/>
    </location>
</feature>
<evidence type="ECO:0000256" key="1">
    <source>
        <dbReference type="SAM" id="Coils"/>
    </source>
</evidence>
<keyword evidence="4" id="KW-1185">Reference proteome</keyword>
<keyword evidence="1" id="KW-0175">Coiled coil</keyword>
<gene>
    <name evidence="3" type="ORF">JN00_0015</name>
</gene>
<evidence type="ECO:0000313" key="3">
    <source>
        <dbReference type="EMBL" id="RMA78971.1"/>
    </source>
</evidence>
<dbReference type="OrthoDB" id="6380546at2"/>
<sequence length="796" mass="88361">MKLKKLYAVLALLIPTATLATTISCKKKTPNLDALKAYLPTVTLEKLLVDVEIIEGEVKVENIPNGKKAISKTAVTEYEQALTTAKLVTEEGKAQQAKTDLEAAVKKLTDAIVTGTSTKKIDELKYYIASVEIDKILKDVQVTTGDPVAADIPKGTKAVSQAKVDEYKLALDAAKAVVDEDKAEQAKTDLQAAVKKLTDAFIEGTSAKFLEHLKTYIQQVKDEKILENVEEVDTVDKPENISNDKKVVLKSAAAAFKKALADAEAVEKENEAEQAKKTLEQAVKDIKAAIVKGISDKNVQALKDALPSLSLTTYVLDNKITIVPDSTPISDVPGGEKFIYKSVYDAYNQKWNDAKSITKDSVAKAKLAELQQEFENIKTTKIQVGTSTKNLEAYRAYLESIAPAKVIVGVEVRDTPQAPMEFLQGKKQIKKTIYEAYAAYWNAEKAKLDNNEILDKAAKAKQNEVKEEFKKKFTDNVVVGQATQNYLDMKQLLKENDPTKMTDLIVYAHLKIEADEIESGQKGIDKLNYDRYKNDWVETNNNLTSNDYATTDNLNVLKTKISMFKSKIVTGDGTTIGESIKFLKQYTKVDNKGSLEVKTGALEDLNGRPRIAKLLIPKTLDGKEIKKIGYQLFLNVNYIQEVKILADIVEVYGYAFQGHTDNQDLSIKLIKFPRIPIKFGPGVFKYTTLNKIEIPESSTLFSNNKELFASSTINGDLKLPKGWKTLPESCFHTTKIKGNLYLPDQISTTSGAIEINAFESFEITGNIYLVNKDTYTNNKAEFDKAITDLSTKIKIK</sequence>
<protein>
    <submittedName>
        <fullName evidence="3">Leucine rich repeat (LRR) protein</fullName>
    </submittedName>
</protein>
<reference evidence="3 4" key="1">
    <citation type="submission" date="2018-10" db="EMBL/GenBank/DDBJ databases">
        <title>Genomic Encyclopedia of Archaeal and Bacterial Type Strains, Phase II (KMG-II): from individual species to whole genera.</title>
        <authorList>
            <person name="Goeker M."/>
        </authorList>
    </citation>
    <scope>NUCLEOTIDE SEQUENCE [LARGE SCALE GENOMIC DNA]</scope>
    <source>
        <strain evidence="3 4">ATCC 29870</strain>
    </source>
</reference>